<evidence type="ECO:0000313" key="3">
    <source>
        <dbReference type="Proteomes" id="UP000641588"/>
    </source>
</evidence>
<proteinExistence type="predicted"/>
<organism evidence="2 3">
    <name type="scientific">Paenibacillus foliorum</name>
    <dbReference type="NCBI Taxonomy" id="2654974"/>
    <lineage>
        <taxon>Bacteria</taxon>
        <taxon>Bacillati</taxon>
        <taxon>Bacillota</taxon>
        <taxon>Bacilli</taxon>
        <taxon>Bacillales</taxon>
        <taxon>Paenibacillaceae</taxon>
        <taxon>Paenibacillus</taxon>
    </lineage>
</organism>
<feature type="transmembrane region" description="Helical" evidence="1">
    <location>
        <begin position="65"/>
        <end position="87"/>
    </location>
</feature>
<dbReference type="AlphaFoldDB" id="A0A972GS24"/>
<name>A0A972GS24_9BACL</name>
<dbReference type="RefSeq" id="WP_171654019.1">
    <property type="nucleotide sequence ID" value="NZ_WHOD01000082.1"/>
</dbReference>
<keyword evidence="1" id="KW-0812">Transmembrane</keyword>
<reference evidence="2" key="1">
    <citation type="submission" date="2019-10" db="EMBL/GenBank/DDBJ databases">
        <title>Description of Paenibacillus glebae sp. nov.</title>
        <authorList>
            <person name="Carlier A."/>
            <person name="Qi S."/>
        </authorList>
    </citation>
    <scope>NUCLEOTIDE SEQUENCE</scope>
    <source>
        <strain evidence="2">LMG 31456</strain>
    </source>
</reference>
<sequence>MISLHRSSNRLFSIIMIAVFMLFTTPTPSLEIHAGETVRTSSSQGIEYNTNLVVRKNTVSESKRFASYVPALLFVLCVVLHLSLRALPTTRASFRPQIARRLTRMLLLPIKFTSLNV</sequence>
<dbReference type="Proteomes" id="UP000641588">
    <property type="component" value="Unassembled WGS sequence"/>
</dbReference>
<comment type="caution">
    <text evidence="2">The sequence shown here is derived from an EMBL/GenBank/DDBJ whole genome shotgun (WGS) entry which is preliminary data.</text>
</comment>
<accession>A0A972GS24</accession>
<gene>
    <name evidence="2" type="ORF">GC093_21580</name>
</gene>
<keyword evidence="1" id="KW-1133">Transmembrane helix</keyword>
<protein>
    <submittedName>
        <fullName evidence="2">Uncharacterized protein</fullName>
    </submittedName>
</protein>
<keyword evidence="3" id="KW-1185">Reference proteome</keyword>
<evidence type="ECO:0000256" key="1">
    <source>
        <dbReference type="SAM" id="Phobius"/>
    </source>
</evidence>
<feature type="transmembrane region" description="Helical" evidence="1">
    <location>
        <begin position="12"/>
        <end position="30"/>
    </location>
</feature>
<keyword evidence="1" id="KW-0472">Membrane</keyword>
<dbReference type="EMBL" id="WHOD01000082">
    <property type="protein sequence ID" value="NOU95794.1"/>
    <property type="molecule type" value="Genomic_DNA"/>
</dbReference>
<evidence type="ECO:0000313" key="2">
    <source>
        <dbReference type="EMBL" id="NOU95794.1"/>
    </source>
</evidence>